<evidence type="ECO:0000256" key="1">
    <source>
        <dbReference type="SAM" id="Coils"/>
    </source>
</evidence>
<comment type="caution">
    <text evidence="2">The sequence shown here is derived from an EMBL/GenBank/DDBJ whole genome shotgun (WGS) entry which is preliminary data.</text>
</comment>
<dbReference type="EMBL" id="SUNJ01006564">
    <property type="protein sequence ID" value="TPP62654.1"/>
    <property type="molecule type" value="Genomic_DNA"/>
</dbReference>
<evidence type="ECO:0000313" key="2">
    <source>
        <dbReference type="EMBL" id="TPP62654.1"/>
    </source>
</evidence>
<reference evidence="2 3" key="1">
    <citation type="submission" date="2019-04" db="EMBL/GenBank/DDBJ databases">
        <title>Annotation for the trematode Fasciola gigantica.</title>
        <authorList>
            <person name="Choi Y.-J."/>
        </authorList>
    </citation>
    <scope>NUCLEOTIDE SEQUENCE [LARGE SCALE GENOMIC DNA]</scope>
    <source>
        <strain evidence="2">Uganda_cow_1</strain>
    </source>
</reference>
<feature type="coiled-coil region" evidence="1">
    <location>
        <begin position="68"/>
        <end position="95"/>
    </location>
</feature>
<gene>
    <name evidence="2" type="ORF">FGIG_08752</name>
</gene>
<organism evidence="2 3">
    <name type="scientific">Fasciola gigantica</name>
    <name type="common">Giant liver fluke</name>
    <dbReference type="NCBI Taxonomy" id="46835"/>
    <lineage>
        <taxon>Eukaryota</taxon>
        <taxon>Metazoa</taxon>
        <taxon>Spiralia</taxon>
        <taxon>Lophotrochozoa</taxon>
        <taxon>Platyhelminthes</taxon>
        <taxon>Trematoda</taxon>
        <taxon>Digenea</taxon>
        <taxon>Plagiorchiida</taxon>
        <taxon>Echinostomata</taxon>
        <taxon>Echinostomatoidea</taxon>
        <taxon>Fasciolidae</taxon>
        <taxon>Fasciola</taxon>
    </lineage>
</organism>
<dbReference type="OrthoDB" id="5983862at2759"/>
<dbReference type="InterPro" id="IPR027867">
    <property type="entry name" value="SPATA48"/>
</dbReference>
<name>A0A504YMW9_FASGI</name>
<dbReference type="Pfam" id="PF15073">
    <property type="entry name" value="SPATA48"/>
    <property type="match status" value="1"/>
</dbReference>
<accession>A0A504YMW9</accession>
<evidence type="ECO:0000313" key="3">
    <source>
        <dbReference type="Proteomes" id="UP000316759"/>
    </source>
</evidence>
<proteinExistence type="predicted"/>
<keyword evidence="3" id="KW-1185">Reference proteome</keyword>
<protein>
    <submittedName>
        <fullName evidence="2">Uncharacterized protein</fullName>
    </submittedName>
</protein>
<sequence>MCHNLRLFCVHHNVDSADYCGFTLFVFKIFTDTIMNEVIAKTIEKLEETGTYIRDTKIFHQVDEGDHESTLECQKRLLQAKKSRLEQRRKEAIRKLEEQGFPVLRPKVQPNADYRDECKPPEDQSTTRMMKIKMFGPNPEKPQNSSPYNVSSDCKRFYNAPAETKGIPIPLDEPYVSDRAIRAKISAQSKGNLPETVPRRKPISSAFPYMPYQNDDALTDEEKMAKKYLYTSTYQDNYGKSADYWGHKYRRVFPLRTLETLPDPLRKIAGSSDHYPATDSWQPENFNADRFDALLPRYSHINEPRPYEFSTYAPRIEQIPSYSGCHGTEDCRVEDDNPYKMYRPLTKPRTVVPSRPFINPQQNMVGYTGCVVDHEKRLENPPWPWESVKGYF</sequence>
<dbReference type="Proteomes" id="UP000316759">
    <property type="component" value="Unassembled WGS sequence"/>
</dbReference>
<keyword evidence="1" id="KW-0175">Coiled coil</keyword>
<dbReference type="AlphaFoldDB" id="A0A504YMW9"/>